<protein>
    <submittedName>
        <fullName evidence="1">Uncharacterized protein</fullName>
    </submittedName>
</protein>
<proteinExistence type="predicted"/>
<evidence type="ECO:0000313" key="1">
    <source>
        <dbReference type="EMBL" id="KAL1267187.1"/>
    </source>
</evidence>
<comment type="caution">
    <text evidence="1">The sequence shown here is derived from an EMBL/GenBank/DDBJ whole genome shotgun (WGS) entry which is preliminary data.</text>
</comment>
<name>A0ABR3MRG5_9TELE</name>
<evidence type="ECO:0000313" key="2">
    <source>
        <dbReference type="Proteomes" id="UP001558613"/>
    </source>
</evidence>
<sequence length="127" mass="13772">MVSHLASTCNAGLGGTLCIICDGDGSVCSFAQELNFGKRIEQRDAGMDVQCRINVATVFLGDLDFLLGASTAQLRVIDSDRSGNCGMLRYEDVCLLLSGLHRKSRPFMGQQIGCPLRSGWKVWPCVQ</sequence>
<reference evidence="1 2" key="1">
    <citation type="submission" date="2023-09" db="EMBL/GenBank/DDBJ databases">
        <authorList>
            <person name="Wang M."/>
        </authorList>
    </citation>
    <scope>NUCLEOTIDE SEQUENCE [LARGE SCALE GENOMIC DNA]</scope>
    <source>
        <strain evidence="1">GT-2023</strain>
        <tissue evidence="1">Liver</tissue>
    </source>
</reference>
<organism evidence="1 2">
    <name type="scientific">Cirrhinus molitorella</name>
    <name type="common">mud carp</name>
    <dbReference type="NCBI Taxonomy" id="172907"/>
    <lineage>
        <taxon>Eukaryota</taxon>
        <taxon>Metazoa</taxon>
        <taxon>Chordata</taxon>
        <taxon>Craniata</taxon>
        <taxon>Vertebrata</taxon>
        <taxon>Euteleostomi</taxon>
        <taxon>Actinopterygii</taxon>
        <taxon>Neopterygii</taxon>
        <taxon>Teleostei</taxon>
        <taxon>Ostariophysi</taxon>
        <taxon>Cypriniformes</taxon>
        <taxon>Cyprinidae</taxon>
        <taxon>Labeoninae</taxon>
        <taxon>Labeonini</taxon>
        <taxon>Cirrhinus</taxon>
    </lineage>
</organism>
<accession>A0ABR3MRG5</accession>
<gene>
    <name evidence="1" type="ORF">QQF64_002862</name>
</gene>
<dbReference type="Proteomes" id="UP001558613">
    <property type="component" value="Unassembled WGS sequence"/>
</dbReference>
<dbReference type="EMBL" id="JAYMGO010000010">
    <property type="protein sequence ID" value="KAL1267187.1"/>
    <property type="molecule type" value="Genomic_DNA"/>
</dbReference>
<keyword evidence="2" id="KW-1185">Reference proteome</keyword>